<keyword evidence="3" id="KW-1185">Reference proteome</keyword>
<proteinExistence type="predicted"/>
<evidence type="ECO:0000313" key="3">
    <source>
        <dbReference type="Proteomes" id="UP000640489"/>
    </source>
</evidence>
<organism evidence="2 3">
    <name type="scientific">Nocardioides islandensis</name>
    <dbReference type="NCBI Taxonomy" id="433663"/>
    <lineage>
        <taxon>Bacteria</taxon>
        <taxon>Bacillati</taxon>
        <taxon>Actinomycetota</taxon>
        <taxon>Actinomycetes</taxon>
        <taxon>Propionibacteriales</taxon>
        <taxon>Nocardioidaceae</taxon>
        <taxon>Nocardioides</taxon>
    </lineage>
</organism>
<name>A0A930VEP1_9ACTN</name>
<sequence length="501" mass="56489">MTRRLFDVTTQRPLRVAVVSGPEGASGVALRNALTARGADVVVVTEDVHVQLAAAGPFSVVVDLRGGPCGLARVREVFYHVQRGGCFLTQDGQDGLEQMLAKLRSGRPRLAAETSATYLAHGWLWLVSRAEGALAKLDEVESARYIELRGSATARVVERRPGLRFESRCELSQNTSALRIPYEPAFEVPELHLRELEGAVCAPGQVVAHDSVLMPDTYRHHLERPLHNHCTDELAPLFARISDRPAEEPPLRRATFFHLDSEWRGLFGHAMTEQMSRLWALAAARRIAPDVKVLVGVTTHRIQPWELELWQAAGIRPEQLAVIRRPVRVQRLLTATPMFSMPAYVHPEIAEVWRRVGDELVTRAPEREYPRRVFMTRSKERRNCRNRHDVERLAEEFGFTVLRPETMSLPEQARTFREADVIAGFSGAGMFGALFATEPKRMITVTSRRYGPTNEYMIASVMGHRLDQLFCRRAGRGFVSPFYFDTDGDEGDYLRDLFAGL</sequence>
<evidence type="ECO:0000313" key="2">
    <source>
        <dbReference type="EMBL" id="MBF4763568.1"/>
    </source>
</evidence>
<gene>
    <name evidence="2" type="ORF">ISU07_10550</name>
</gene>
<dbReference type="GO" id="GO:0016757">
    <property type="term" value="F:glycosyltransferase activity"/>
    <property type="evidence" value="ECO:0007669"/>
    <property type="project" value="InterPro"/>
</dbReference>
<protein>
    <submittedName>
        <fullName evidence="2">Glycosyltransferase family 61 protein</fullName>
    </submittedName>
</protein>
<comment type="caution">
    <text evidence="2">The sequence shown here is derived from an EMBL/GenBank/DDBJ whole genome shotgun (WGS) entry which is preliminary data.</text>
</comment>
<accession>A0A930VEP1</accession>
<dbReference type="EMBL" id="JADKPN010000005">
    <property type="protein sequence ID" value="MBF4763568.1"/>
    <property type="molecule type" value="Genomic_DNA"/>
</dbReference>
<feature type="domain" description="Glycosyltransferase 61 catalytic" evidence="1">
    <location>
        <begin position="267"/>
        <end position="442"/>
    </location>
</feature>
<dbReference type="RefSeq" id="WP_194706754.1">
    <property type="nucleotide sequence ID" value="NZ_JADKPN010000005.1"/>
</dbReference>
<dbReference type="Pfam" id="PF04577">
    <property type="entry name" value="Glyco_transf_61"/>
    <property type="match status" value="1"/>
</dbReference>
<dbReference type="AlphaFoldDB" id="A0A930VEP1"/>
<reference evidence="2" key="1">
    <citation type="submission" date="2020-11" db="EMBL/GenBank/DDBJ databases">
        <title>Nocardioides sp. nov., isolated from Soil of Cynanchum wilfordii Hemsley rhizosphere.</title>
        <authorList>
            <person name="Lee J.-S."/>
            <person name="Suh M.K."/>
            <person name="Kim J.-S."/>
        </authorList>
    </citation>
    <scope>NUCLEOTIDE SEQUENCE</scope>
    <source>
        <strain evidence="2">KCTC 19275</strain>
    </source>
</reference>
<evidence type="ECO:0000259" key="1">
    <source>
        <dbReference type="Pfam" id="PF04577"/>
    </source>
</evidence>
<dbReference type="InterPro" id="IPR049625">
    <property type="entry name" value="Glyco_transf_61_cat"/>
</dbReference>
<dbReference type="Proteomes" id="UP000640489">
    <property type="component" value="Unassembled WGS sequence"/>
</dbReference>